<feature type="region of interest" description="Disordered" evidence="3">
    <location>
        <begin position="261"/>
        <end position="284"/>
    </location>
</feature>
<organism evidence="6 7">
    <name type="scientific">Acrasis kona</name>
    <dbReference type="NCBI Taxonomy" id="1008807"/>
    <lineage>
        <taxon>Eukaryota</taxon>
        <taxon>Discoba</taxon>
        <taxon>Heterolobosea</taxon>
        <taxon>Tetramitia</taxon>
        <taxon>Eutetramitia</taxon>
        <taxon>Acrasidae</taxon>
        <taxon>Acrasis</taxon>
    </lineage>
</organism>
<feature type="transmembrane region" description="Helical" evidence="4">
    <location>
        <begin position="439"/>
        <end position="458"/>
    </location>
</feature>
<evidence type="ECO:0000259" key="5">
    <source>
        <dbReference type="PROSITE" id="PS51778"/>
    </source>
</evidence>
<keyword evidence="4" id="KW-0812">Transmembrane</keyword>
<feature type="compositionally biased region" description="Pro residues" evidence="3">
    <location>
        <begin position="267"/>
        <end position="280"/>
    </location>
</feature>
<dbReference type="PROSITE" id="PS51778">
    <property type="entry name" value="VAST"/>
    <property type="match status" value="1"/>
</dbReference>
<feature type="domain" description="VASt" evidence="5">
    <location>
        <begin position="45"/>
        <end position="229"/>
    </location>
</feature>
<dbReference type="Proteomes" id="UP001431209">
    <property type="component" value="Unassembled WGS sequence"/>
</dbReference>
<dbReference type="InterPro" id="IPR031968">
    <property type="entry name" value="VASt"/>
</dbReference>
<reference evidence="6 7" key="1">
    <citation type="submission" date="2024-03" db="EMBL/GenBank/DDBJ databases">
        <title>The Acrasis kona genome and developmental transcriptomes reveal deep origins of eukaryotic multicellular pathways.</title>
        <authorList>
            <person name="Sheikh S."/>
            <person name="Fu C.-J."/>
            <person name="Brown M.W."/>
            <person name="Baldauf S.L."/>
        </authorList>
    </citation>
    <scope>NUCLEOTIDE SEQUENCE [LARGE SCALE GENOMIC DNA]</scope>
    <source>
        <strain evidence="6 7">ATCC MYA-3509</strain>
    </source>
</reference>
<keyword evidence="2 4" id="KW-0472">Membrane</keyword>
<dbReference type="GO" id="GO:0016020">
    <property type="term" value="C:membrane"/>
    <property type="evidence" value="ECO:0007669"/>
    <property type="project" value="UniProtKB-SubCell"/>
</dbReference>
<dbReference type="EMBL" id="JAOPGA020000931">
    <property type="protein sequence ID" value="KAL0483111.1"/>
    <property type="molecule type" value="Genomic_DNA"/>
</dbReference>
<evidence type="ECO:0000256" key="4">
    <source>
        <dbReference type="SAM" id="Phobius"/>
    </source>
</evidence>
<evidence type="ECO:0000313" key="7">
    <source>
        <dbReference type="Proteomes" id="UP001431209"/>
    </source>
</evidence>
<keyword evidence="4" id="KW-1133">Transmembrane helix</keyword>
<proteinExistence type="predicted"/>
<feature type="region of interest" description="Disordered" evidence="3">
    <location>
        <begin position="383"/>
        <end position="419"/>
    </location>
</feature>
<keyword evidence="7" id="KW-1185">Reference proteome</keyword>
<protein>
    <recommendedName>
        <fullName evidence="5">VASt domain-containing protein</fullName>
    </recommendedName>
</protein>
<comment type="subcellular location">
    <subcellularLocation>
        <location evidence="1">Membrane</location>
    </subcellularLocation>
</comment>
<name>A0AAW2Z2W7_9EUKA</name>
<evidence type="ECO:0000313" key="6">
    <source>
        <dbReference type="EMBL" id="KAL0483111.1"/>
    </source>
</evidence>
<feature type="transmembrane region" description="Helical" evidence="4">
    <location>
        <begin position="464"/>
        <end position="482"/>
    </location>
</feature>
<evidence type="ECO:0000256" key="1">
    <source>
        <dbReference type="ARBA" id="ARBA00004370"/>
    </source>
</evidence>
<evidence type="ECO:0000256" key="2">
    <source>
        <dbReference type="ARBA" id="ARBA00023136"/>
    </source>
</evidence>
<dbReference type="Pfam" id="PF16016">
    <property type="entry name" value="VASt"/>
    <property type="match status" value="1"/>
</dbReference>
<dbReference type="AlphaFoldDB" id="A0AAW2Z2W7"/>
<sequence length="563" mass="64174">MAAPSPPKIIITAPTEPAHMVPDYLDKLDQLDTDQHNDIFQTTVKMTPVLQNVTFPVSTDEFFSLVYGNQSPFMKQFHDSLHDLHVEIDEWNNVNHTGEAIARCVMYKLDQKSEFGQLFTKPMANMLQTDRLALTRNKSNNQTCMSLHSSIASQNLVPTEMFQIEIKYFIIDTRKSTSSRKECKLDVLVGANCRGAFFRTSAESSVIKAQKKRIELWLTMVRRCISDHHKTNMDIRYDQERLSLEASILAAMKKYENPQLTSTHLLPEPPLLNSSPPPSPRQRAKLKEMFTESELNKPEKPLPMLNTLNQQQQQQSLPSRESGTFNHRYVKYSAGGESEAKFKNQFIQGYSWHDDSHVDVVNTPTTPMMNNVELVDMLANKNPTNHHLFDPDAPPKPLTSSQDKKQPSPPAPLIVPSSPAERAAEESGFKMALNLLFQYLQIIVGVLIEAVSVTLGYVRNNASSAIVFVVLFSVAWGVYYNVQLSRETNRLRSELKIRMEESSAQYALARELLKMTGDDQKYDYKSVHKKILMYLIKNNKMNEQQGVNLDDLLDVLRTEFVEE</sequence>
<gene>
    <name evidence="6" type="ORF">AKO1_015000</name>
</gene>
<accession>A0AAW2Z2W7</accession>
<comment type="caution">
    <text evidence="6">The sequence shown here is derived from an EMBL/GenBank/DDBJ whole genome shotgun (WGS) entry which is preliminary data.</text>
</comment>
<evidence type="ECO:0000256" key="3">
    <source>
        <dbReference type="SAM" id="MobiDB-lite"/>
    </source>
</evidence>